<dbReference type="EMBL" id="PDOA01000006">
    <property type="protein sequence ID" value="PWC28779.1"/>
    <property type="molecule type" value="Genomic_DNA"/>
</dbReference>
<dbReference type="Gene3D" id="3.10.50.40">
    <property type="match status" value="1"/>
</dbReference>
<dbReference type="InterPro" id="IPR046357">
    <property type="entry name" value="PPIase_dom_sf"/>
</dbReference>
<evidence type="ECO:0000256" key="2">
    <source>
        <dbReference type="ARBA" id="ARBA00007656"/>
    </source>
</evidence>
<dbReference type="InterPro" id="IPR000297">
    <property type="entry name" value="PPIase_PpiC"/>
</dbReference>
<reference evidence="11" key="1">
    <citation type="submission" date="2017-10" db="EMBL/GenBank/DDBJ databases">
        <authorList>
            <person name="Toshchakov S.V."/>
            <person name="Goeva M.A."/>
        </authorList>
    </citation>
    <scope>NUCLEOTIDE SEQUENCE [LARGE SCALE GENOMIC DNA]</scope>
    <source>
        <strain evidence="11">JR1/69-1-13</strain>
    </source>
</reference>
<keyword evidence="8 10" id="KW-0413">Isomerase</keyword>
<dbReference type="AlphaFoldDB" id="A0A2U1V4E1"/>
<dbReference type="PANTHER" id="PTHR47245">
    <property type="entry name" value="PEPTIDYLPROLYL ISOMERASE"/>
    <property type="match status" value="1"/>
</dbReference>
<dbReference type="InterPro" id="IPR050245">
    <property type="entry name" value="PrsA_foldase"/>
</dbReference>
<dbReference type="OrthoDB" id="196786at2"/>
<dbReference type="RefSeq" id="WP_109517174.1">
    <property type="nucleotide sequence ID" value="NZ_PDOA01000006.1"/>
</dbReference>
<evidence type="ECO:0000313" key="10">
    <source>
        <dbReference type="EMBL" id="PWC28779.1"/>
    </source>
</evidence>
<comment type="catalytic activity">
    <reaction evidence="1">
        <text>[protein]-peptidylproline (omega=180) = [protein]-peptidylproline (omega=0)</text>
        <dbReference type="Rhea" id="RHEA:16237"/>
        <dbReference type="Rhea" id="RHEA-COMP:10747"/>
        <dbReference type="Rhea" id="RHEA-COMP:10748"/>
        <dbReference type="ChEBI" id="CHEBI:83833"/>
        <dbReference type="ChEBI" id="CHEBI:83834"/>
        <dbReference type="EC" id="5.2.1.8"/>
    </reaction>
</comment>
<dbReference type="PROSITE" id="PS50198">
    <property type="entry name" value="PPIC_PPIASE_2"/>
    <property type="match status" value="1"/>
</dbReference>
<comment type="caution">
    <text evidence="10">The sequence shown here is derived from an EMBL/GenBank/DDBJ whole genome shotgun (WGS) entry which is preliminary data.</text>
</comment>
<dbReference type="SUPFAM" id="SSF54534">
    <property type="entry name" value="FKBP-like"/>
    <property type="match status" value="1"/>
</dbReference>
<evidence type="ECO:0000256" key="4">
    <source>
        <dbReference type="ARBA" id="ARBA00018370"/>
    </source>
</evidence>
<dbReference type="PANTHER" id="PTHR47245:SF2">
    <property type="entry name" value="PEPTIDYL-PROLYL CIS-TRANS ISOMERASE HP_0175-RELATED"/>
    <property type="match status" value="1"/>
</dbReference>
<evidence type="ECO:0000256" key="1">
    <source>
        <dbReference type="ARBA" id="ARBA00000971"/>
    </source>
</evidence>
<dbReference type="EC" id="5.2.1.8" evidence="3"/>
<dbReference type="InterPro" id="IPR027304">
    <property type="entry name" value="Trigger_fact/SurA_dom_sf"/>
</dbReference>
<dbReference type="PROSITE" id="PS01096">
    <property type="entry name" value="PPIC_PPIASE_1"/>
    <property type="match status" value="1"/>
</dbReference>
<dbReference type="Proteomes" id="UP000245048">
    <property type="component" value="Unassembled WGS sequence"/>
</dbReference>
<evidence type="ECO:0000256" key="6">
    <source>
        <dbReference type="ARBA" id="ARBA00030642"/>
    </source>
</evidence>
<dbReference type="GO" id="GO:0003755">
    <property type="term" value="F:peptidyl-prolyl cis-trans isomerase activity"/>
    <property type="evidence" value="ECO:0007669"/>
    <property type="project" value="UniProtKB-KW"/>
</dbReference>
<evidence type="ECO:0000256" key="7">
    <source>
        <dbReference type="ARBA" id="ARBA00031484"/>
    </source>
</evidence>
<keyword evidence="5 8" id="KW-0697">Rotamase</keyword>
<gene>
    <name evidence="10" type="ORF">CR165_11745</name>
</gene>
<dbReference type="Pfam" id="PF00639">
    <property type="entry name" value="Rotamase"/>
    <property type="match status" value="1"/>
</dbReference>
<dbReference type="InterPro" id="IPR023058">
    <property type="entry name" value="PPIase_PpiC_CS"/>
</dbReference>
<name>A0A2U1V4E1_9PROT</name>
<proteinExistence type="inferred from homology"/>
<evidence type="ECO:0000259" key="9">
    <source>
        <dbReference type="PROSITE" id="PS50198"/>
    </source>
</evidence>
<feature type="domain" description="PpiC" evidence="9">
    <location>
        <begin position="118"/>
        <end position="220"/>
    </location>
</feature>
<evidence type="ECO:0000256" key="3">
    <source>
        <dbReference type="ARBA" id="ARBA00013194"/>
    </source>
</evidence>
<dbReference type="SUPFAM" id="SSF109998">
    <property type="entry name" value="Triger factor/SurA peptide-binding domain-like"/>
    <property type="match status" value="1"/>
</dbReference>
<sequence>MRRVTLREAAAAPPPAVAVNGHVIAHAAIAQEVQHHAGESARQAWDAATRALVVRALLAQRARALGVVAAPQPGEGPRETEEERLIQALLQAEIRTPQADEAACRRYYQANPARFRAPDLFEPVHILFKAARGDAAAHAVAEARARAVLAEVAGHPERFEALARALSDCPSAAEGGRLGQVARGETTPEFEAALLALRPGETCAAPVCTRYGVHVLRLERKVEGQALPFAQVRATIARYLEEHSWRRAVAQYVALLAGQARIEGFDMPGAATPLVQ</sequence>
<evidence type="ECO:0000313" key="11">
    <source>
        <dbReference type="Proteomes" id="UP000245048"/>
    </source>
</evidence>
<accession>A0A2U1V4E1</accession>
<comment type="similarity">
    <text evidence="2">Belongs to the PpiC/parvulin rotamase family.</text>
</comment>
<protein>
    <recommendedName>
        <fullName evidence="4">Parvulin-like PPIase</fullName>
        <ecNumber evidence="3">5.2.1.8</ecNumber>
    </recommendedName>
    <alternativeName>
        <fullName evidence="6">Peptidyl-prolyl cis-trans isomerase plp</fullName>
    </alternativeName>
    <alternativeName>
        <fullName evidence="7">Rotamase plp</fullName>
    </alternativeName>
</protein>
<keyword evidence="11" id="KW-1185">Reference proteome</keyword>
<evidence type="ECO:0000256" key="5">
    <source>
        <dbReference type="ARBA" id="ARBA00023110"/>
    </source>
</evidence>
<evidence type="ECO:0000256" key="8">
    <source>
        <dbReference type="PROSITE-ProRule" id="PRU00278"/>
    </source>
</evidence>
<organism evidence="10 11">
    <name type="scientific">Teichococcus aestuarii</name>
    <dbReference type="NCBI Taxonomy" id="568898"/>
    <lineage>
        <taxon>Bacteria</taxon>
        <taxon>Pseudomonadati</taxon>
        <taxon>Pseudomonadota</taxon>
        <taxon>Alphaproteobacteria</taxon>
        <taxon>Acetobacterales</taxon>
        <taxon>Roseomonadaceae</taxon>
        <taxon>Roseomonas</taxon>
    </lineage>
</organism>